<accession>A0ABT2EQZ8</accession>
<dbReference type="InterPro" id="IPR010426">
    <property type="entry name" value="MTTB_MeTrfase"/>
</dbReference>
<comment type="caution">
    <text evidence="4">The sequence shown here is derived from an EMBL/GenBank/DDBJ whole genome shotgun (WGS) entry which is preliminary data.</text>
</comment>
<keyword evidence="2" id="KW-0489">Methyltransferase</keyword>
<keyword evidence="3" id="KW-0808">Transferase</keyword>
<evidence type="ECO:0000313" key="5">
    <source>
        <dbReference type="Proteomes" id="UP001204798"/>
    </source>
</evidence>
<comment type="similarity">
    <text evidence="1">Belongs to the trimethylamine methyltransferase family.</text>
</comment>
<name>A0ABT2EQZ8_9BACT</name>
<keyword evidence="5" id="KW-1185">Reference proteome</keyword>
<evidence type="ECO:0000256" key="3">
    <source>
        <dbReference type="ARBA" id="ARBA00022679"/>
    </source>
</evidence>
<dbReference type="RefSeq" id="WP_259099468.1">
    <property type="nucleotide sequence ID" value="NZ_CP130454.1"/>
</dbReference>
<evidence type="ECO:0000313" key="4">
    <source>
        <dbReference type="EMBL" id="MCS3920390.1"/>
    </source>
</evidence>
<sequence length="371" mass="41234">MTVANMLRYFKVARHIGLSFGSAYVFHIDEIPHEALVPFFHYFALKFTGRSSASVNNVRWAPIVLEMAEEFAAEKNVPVQQVISPVHIHLVSPLRFSAEEAKIFLFFAERGLRIGVGTMSVLGSNAPVTIAGALAQHLAQNIFVNILYRAYFGEKRLNFGSAISPLDMKTLMQSYGRPEKELCNVAMAQMARRYGAHFFPHTGHSDAKKPGPEAGFEKALNSIPSLIACGRVGICCGLLSVDEVYSPVQLVIDKEIVDALNRFVRGFDVNEATLAFETIREVGHGGVFTGTEHTATHWRRELWTPKVFAREMFSAWRERGAKTEIDLAREICVEALKGDPLPVHISEQLERKLLSIIKKSTGAAIKPVEPL</sequence>
<evidence type="ECO:0000256" key="2">
    <source>
        <dbReference type="ARBA" id="ARBA00022603"/>
    </source>
</evidence>
<organism evidence="4 5">
    <name type="scientific">Candidatus Fervidibacter sacchari</name>
    <dbReference type="NCBI Taxonomy" id="1448929"/>
    <lineage>
        <taxon>Bacteria</taxon>
        <taxon>Candidatus Fervidibacterota</taxon>
        <taxon>Candidatus Fervidibacter</taxon>
    </lineage>
</organism>
<dbReference type="Proteomes" id="UP001204798">
    <property type="component" value="Unassembled WGS sequence"/>
</dbReference>
<gene>
    <name evidence="4" type="ORF">M2350_002819</name>
</gene>
<reference evidence="4 5" key="1">
    <citation type="submission" date="2022-08" db="EMBL/GenBank/DDBJ databases">
        <title>Bacterial and archaeal communities from various locations to study Microbial Dark Matter (Phase II).</title>
        <authorList>
            <person name="Stepanauskas R."/>
        </authorList>
    </citation>
    <scope>NUCLEOTIDE SEQUENCE [LARGE SCALE GENOMIC DNA]</scope>
    <source>
        <strain evidence="4 5">PD1</strain>
    </source>
</reference>
<proteinExistence type="inferred from homology"/>
<dbReference type="Pfam" id="PF06253">
    <property type="entry name" value="MTTB"/>
    <property type="match status" value="1"/>
</dbReference>
<dbReference type="Gene3D" id="3.20.20.480">
    <property type="entry name" value="Trimethylamine methyltransferase-like"/>
    <property type="match status" value="1"/>
</dbReference>
<protein>
    <submittedName>
        <fullName evidence="4">Trimethylamine:corrinoid methyltransferase-like protein</fullName>
    </submittedName>
</protein>
<dbReference type="EMBL" id="JANUCP010000005">
    <property type="protein sequence ID" value="MCS3920390.1"/>
    <property type="molecule type" value="Genomic_DNA"/>
</dbReference>
<evidence type="ECO:0000256" key="1">
    <source>
        <dbReference type="ARBA" id="ARBA00007137"/>
    </source>
</evidence>
<dbReference type="InterPro" id="IPR038601">
    <property type="entry name" value="MttB-like_sf"/>
</dbReference>